<dbReference type="AlphaFoldDB" id="A0A0E9PX38"/>
<sequence length="30" mass="3431">MTDKNSSSRQAQSMGSDYIQYNFQPAFQIS</sequence>
<reference evidence="1" key="1">
    <citation type="submission" date="2014-11" db="EMBL/GenBank/DDBJ databases">
        <authorList>
            <person name="Amaro Gonzalez C."/>
        </authorList>
    </citation>
    <scope>NUCLEOTIDE SEQUENCE</scope>
</reference>
<evidence type="ECO:0000313" key="1">
    <source>
        <dbReference type="EMBL" id="JAH08423.1"/>
    </source>
</evidence>
<protein>
    <submittedName>
        <fullName evidence="1">Uncharacterized protein</fullName>
    </submittedName>
</protein>
<dbReference type="EMBL" id="GBXM01100154">
    <property type="protein sequence ID" value="JAH08423.1"/>
    <property type="molecule type" value="Transcribed_RNA"/>
</dbReference>
<reference evidence="1" key="2">
    <citation type="journal article" date="2015" name="Fish Shellfish Immunol.">
        <title>Early steps in the European eel (Anguilla anguilla)-Vibrio vulnificus interaction in the gills: Role of the RtxA13 toxin.</title>
        <authorList>
            <person name="Callol A."/>
            <person name="Pajuelo D."/>
            <person name="Ebbesson L."/>
            <person name="Teles M."/>
            <person name="MacKenzie S."/>
            <person name="Amaro C."/>
        </authorList>
    </citation>
    <scope>NUCLEOTIDE SEQUENCE</scope>
</reference>
<accession>A0A0E9PX38</accession>
<proteinExistence type="predicted"/>
<organism evidence="1">
    <name type="scientific">Anguilla anguilla</name>
    <name type="common">European freshwater eel</name>
    <name type="synonym">Muraena anguilla</name>
    <dbReference type="NCBI Taxonomy" id="7936"/>
    <lineage>
        <taxon>Eukaryota</taxon>
        <taxon>Metazoa</taxon>
        <taxon>Chordata</taxon>
        <taxon>Craniata</taxon>
        <taxon>Vertebrata</taxon>
        <taxon>Euteleostomi</taxon>
        <taxon>Actinopterygii</taxon>
        <taxon>Neopterygii</taxon>
        <taxon>Teleostei</taxon>
        <taxon>Anguilliformes</taxon>
        <taxon>Anguillidae</taxon>
        <taxon>Anguilla</taxon>
    </lineage>
</organism>
<name>A0A0E9PX38_ANGAN</name>